<reference evidence="2" key="3">
    <citation type="submission" date="2025-05" db="UniProtKB">
        <authorList>
            <consortium name="EnsemblMetazoa"/>
        </authorList>
    </citation>
    <scope>IDENTIFICATION</scope>
</reference>
<organism evidence="4">
    <name type="scientific">Drosophila rhopaloa</name>
    <name type="common">Fruit fly</name>
    <dbReference type="NCBI Taxonomy" id="1041015"/>
    <lineage>
        <taxon>Eukaryota</taxon>
        <taxon>Metazoa</taxon>
        <taxon>Ecdysozoa</taxon>
        <taxon>Arthropoda</taxon>
        <taxon>Hexapoda</taxon>
        <taxon>Insecta</taxon>
        <taxon>Pterygota</taxon>
        <taxon>Neoptera</taxon>
        <taxon>Endopterygota</taxon>
        <taxon>Diptera</taxon>
        <taxon>Brachycera</taxon>
        <taxon>Muscomorpha</taxon>
        <taxon>Ephydroidea</taxon>
        <taxon>Drosophilidae</taxon>
        <taxon>Drosophila</taxon>
        <taxon>Sophophora</taxon>
    </lineage>
</organism>
<dbReference type="GeneID" id="108048207"/>
<evidence type="ECO:0000256" key="1">
    <source>
        <dbReference type="SAM" id="SignalP"/>
    </source>
</evidence>
<dbReference type="EnsemblMetazoa" id="XM_017128722.2">
    <property type="protein sequence ID" value="XP_016984211.1"/>
    <property type="gene ID" value="LOC108048207"/>
</dbReference>
<name>A0A6P4FF97_DRORH</name>
<keyword evidence="1" id="KW-0732">Signal</keyword>
<proteinExistence type="predicted"/>
<evidence type="ECO:0000313" key="3">
    <source>
        <dbReference type="Proteomes" id="UP001652680"/>
    </source>
</evidence>
<dbReference type="OrthoDB" id="7840250at2759"/>
<dbReference type="AlphaFoldDB" id="A0A6P4FF97"/>
<dbReference type="Proteomes" id="UP001652680">
    <property type="component" value="Unassembled WGS sequence"/>
</dbReference>
<reference evidence="3" key="1">
    <citation type="journal article" date="2021" name="Elife">
        <title>Highly contiguous assemblies of 101 drosophilid genomes.</title>
        <authorList>
            <person name="Kim B.Y."/>
            <person name="Wang J.R."/>
            <person name="Miller D.E."/>
            <person name="Barmina O."/>
            <person name="Delaney E."/>
            <person name="Thompson A."/>
            <person name="Comeault A.A."/>
            <person name="Peede D."/>
            <person name="D'Agostino E.R."/>
            <person name="Pelaez J."/>
            <person name="Aguilar J.M."/>
            <person name="Haji D."/>
            <person name="Matsunaga T."/>
            <person name="Armstrong E.E."/>
            <person name="Zych M."/>
            <person name="Ogawa Y."/>
            <person name="Stamenkovic-Radak M."/>
            <person name="Jelic M."/>
            <person name="Veselinovic M.S."/>
            <person name="Tanaskovic M."/>
            <person name="Eric P."/>
            <person name="Gao J.J."/>
            <person name="Katoh T.K."/>
            <person name="Toda M.J."/>
            <person name="Watabe H."/>
            <person name="Watada M."/>
            <person name="Davis J.S."/>
            <person name="Moyle L.C."/>
            <person name="Manoli G."/>
            <person name="Bertolini E."/>
            <person name="Kostal V."/>
            <person name="Hawley R.S."/>
            <person name="Takahashi A."/>
            <person name="Jones C.D."/>
            <person name="Price D.K."/>
            <person name="Whiteman N."/>
            <person name="Kopp A."/>
            <person name="Matute D.R."/>
            <person name="Petrov D.A."/>
        </authorList>
    </citation>
    <scope>NUCLEOTIDE SEQUENCE [LARGE SCALE GENOMIC DNA]</scope>
</reference>
<protein>
    <submittedName>
        <fullName evidence="4">Uncharacterized protein LOC108048207</fullName>
    </submittedName>
</protein>
<reference evidence="4" key="2">
    <citation type="submission" date="2025-04" db="UniProtKB">
        <authorList>
            <consortium name="RefSeq"/>
        </authorList>
    </citation>
    <scope>IDENTIFICATION</scope>
</reference>
<accession>A0A6P4FF97</accession>
<gene>
    <name evidence="4" type="primary">LOC108048207</name>
    <name evidence="2" type="synonym">108048207</name>
</gene>
<evidence type="ECO:0000313" key="2">
    <source>
        <dbReference type="EnsemblMetazoa" id="XP_016984211.1"/>
    </source>
</evidence>
<sequence length="62" mass="6533">MHVKCTWLLLLVLSLMSGALAGSGCPAGYNAENSRCTIERPVHGSCPPGSSYSLNINKCVHS</sequence>
<evidence type="ECO:0000313" key="4">
    <source>
        <dbReference type="RefSeq" id="XP_016984211.1"/>
    </source>
</evidence>
<dbReference type="RefSeq" id="XP_016984211.1">
    <property type="nucleotide sequence ID" value="XM_017128722.1"/>
</dbReference>
<dbReference type="PROSITE" id="PS51257">
    <property type="entry name" value="PROKAR_LIPOPROTEIN"/>
    <property type="match status" value="1"/>
</dbReference>
<feature type="chain" id="PRO_5028475544" evidence="1">
    <location>
        <begin position="22"/>
        <end position="62"/>
    </location>
</feature>
<feature type="signal peptide" evidence="1">
    <location>
        <begin position="1"/>
        <end position="21"/>
    </location>
</feature>
<keyword evidence="3" id="KW-1185">Reference proteome</keyword>